<dbReference type="Pfam" id="PF00668">
    <property type="entry name" value="Condensation"/>
    <property type="match status" value="1"/>
</dbReference>
<dbReference type="InterPro" id="IPR036736">
    <property type="entry name" value="ACP-like_sf"/>
</dbReference>
<dbReference type="Gene3D" id="3.30.559.10">
    <property type="entry name" value="Chloramphenicol acetyltransferase-like domain"/>
    <property type="match status" value="1"/>
</dbReference>
<dbReference type="GO" id="GO:0043041">
    <property type="term" value="P:amino acid activation for nonribosomal peptide biosynthetic process"/>
    <property type="evidence" value="ECO:0007669"/>
    <property type="project" value="TreeGrafter"/>
</dbReference>
<evidence type="ECO:0000259" key="8">
    <source>
        <dbReference type="PROSITE" id="PS50075"/>
    </source>
</evidence>
<dbReference type="InterPro" id="IPR025110">
    <property type="entry name" value="AMP-bd_C"/>
</dbReference>
<keyword evidence="3" id="KW-0596">Phosphopantetheine</keyword>
<evidence type="ECO:0000256" key="4">
    <source>
        <dbReference type="ARBA" id="ARBA00022553"/>
    </source>
</evidence>
<evidence type="ECO:0000256" key="5">
    <source>
        <dbReference type="ARBA" id="ARBA00022832"/>
    </source>
</evidence>
<evidence type="ECO:0000313" key="9">
    <source>
        <dbReference type="EMBL" id="AUX32066.1"/>
    </source>
</evidence>
<dbReference type="PANTHER" id="PTHR45527">
    <property type="entry name" value="NONRIBOSOMAL PEPTIDE SYNTHETASE"/>
    <property type="match status" value="1"/>
</dbReference>
<sequence length="1809" mass="192704">MVRREMVGGAGTGAPESWASTDGSASAMAPHESDGLMSNSMDSGAAFETLVELGRGRAARFGDELAYSFLVDGECERLDVTFAEIDRRARGVGAALQAISAVGDRAVLLYAPGLDYVAAFLGCLYAGVVAVPAYPPDPARLGRTLPRLEAIAADAGARVVLTTEAIAAMGDALAERAPALRAGRWVSTDALAPGVEEAWRPPAISRGALALLQYTSGSTGSPKGVMLTHGNLLANLGAIARGFRTGRASRGVIWLPPFHDMGLIGGVLEPLYAAFPVALMSPLAFLERPMRWLRAIARFGGTVSGGPNFAYDLCARKATAADVAALDLSTWDVAFTGAEPVRHETLERFAATFAPCGFRREAFYPCYGLAEGTLIVTGGERGAGPSLATVDREALAAGRAAPPEPGRAAQTLVGCGRAVDAGGEVRIVDPVSTRDREDGEVGEIWVRGPSVSRGYWGRAEATAEAFGARREGAPDAGPYLRTGDLGYLRDGALFVTGRLKDLILVRGRNLYPDDLERTAEASHPALRRGCCAAFGVEVEGEERLVIVQEVDPRGSPDLAEVVAAVRREVQLQHDVAAHAVVLIARGTIPKTSSGKIQRGACRAAFLAGGLEELARGSLGAGAPEARAIEAPSTDVEREVAAIFREVLGAPRLGATDSFFELGGDSLAAMQVIGRLEARLGLRVALSALFEAPTVRALSRRLKAAARPATALGGGDGGAGSGSIVPAHDAADHPLSYEQERLWILDQLLPGLTAYNLAPAARLRGPLDREALSRALEALVGRHAALRTTFAARPDPVQRVGERGDVPVRFVDVSDQPEGERERAVRLAARAELTTPFDLAAGPLVRARLVRLGPEEHVLVLGVHHIAIDGWSFAPLLRDLGALYESCSRGGAPALPPLAAQYVDFARWQRQALSGARLEGLVSWWARRLRGLPTVELPTDRPRGAVQTFAGAERTAALPRRLLGDLDALCRRAGATRFMAWLAALAVALRRATGQEDLAIGTAVANRPRPELEGLVGMFVNTLVLRVDLAGDPTFAELLRRARATALEAFEHQDAPFEKVVEALQPRRDMSRSPLFQVMLVVQSAPMPAMALGDLEVELLDLGAETTRFDLRFSVEARGGEEVVSLQYNTDLFDPQTADELLESLVRIAERAVRAPEAKVAALLLTPEERRRALVTWNATEEPYEDHLCLHEPFFARASEQPDAVAVVAGPRRLTYAELRRRALAVSARVRRAGQGRGQLVAIAMQKGWEQVAAALGVLHAGAAYLPIDPALPRERLAHLLAHGEARLALTQSRVDARIDWPAGVERALVDELGELDDALRLPERAAPAPGDLAYVIYTSGSTGQPKGVMIDHRGAVNTILDVNRRFGVGPDDRVLALSSLSFDLSVYDLFGTLAAGGAIVLPPPGPGPQPDAWAALVRAEGVTVWNSVPALLQLALDAAPAGGSATAPPDLASLRLVLLSGDWIDLKLPERIRAASPAARIVSLGGATEASIWSILHPIDRVDPRWRSVPYGRPMANQRVYVLDQALEPCPIGVPGELYIGGVGVALGYFRDEARTAASFVAHPATGERLYRTGDLARYFRDGAVELLGRVDFQVKVRGYRVELGEIEAVLLRHPDVKEAVVAVKQDPSGDRRLVAYVIGAGGLDPQALLGFARRTLPEYMVPSACVPVDAFPLSANGKVDRAALAAIDPRGGQGEAPRIPPRTATERAIVGALKEVLQVEEIGVNENLFEIGLTSLLAVRAQRLLKERLRAPIAVADLFQSPTIEALAARVDASDPGRGSTDAAEQRADARRDAARRRQAARGERSNG</sequence>
<dbReference type="GO" id="GO:0071766">
    <property type="term" value="P:Actinobacterium-type cell wall biogenesis"/>
    <property type="evidence" value="ECO:0007669"/>
    <property type="project" value="UniProtKB-ARBA"/>
</dbReference>
<feature type="domain" description="Carrier" evidence="8">
    <location>
        <begin position="630"/>
        <end position="705"/>
    </location>
</feature>
<evidence type="ECO:0000256" key="3">
    <source>
        <dbReference type="ARBA" id="ARBA00022450"/>
    </source>
</evidence>
<dbReference type="InterPro" id="IPR000873">
    <property type="entry name" value="AMP-dep_synth/lig_dom"/>
</dbReference>
<dbReference type="FunFam" id="3.40.50.12780:FF:000012">
    <property type="entry name" value="Non-ribosomal peptide synthetase"/>
    <property type="match status" value="1"/>
</dbReference>
<proteinExistence type="inferred from homology"/>
<dbReference type="InterPro" id="IPR045851">
    <property type="entry name" value="AMP-bd_C_sf"/>
</dbReference>
<accession>A0A4P2QQ18</accession>
<dbReference type="CDD" id="cd19531">
    <property type="entry name" value="LCL_NRPS-like"/>
    <property type="match status" value="1"/>
</dbReference>
<dbReference type="SUPFAM" id="SSF52777">
    <property type="entry name" value="CoA-dependent acyltransferases"/>
    <property type="match status" value="2"/>
</dbReference>
<keyword evidence="6" id="KW-0443">Lipid metabolism</keyword>
<dbReference type="Gene3D" id="3.30.300.30">
    <property type="match status" value="2"/>
</dbReference>
<evidence type="ECO:0000256" key="2">
    <source>
        <dbReference type="ARBA" id="ARBA00006432"/>
    </source>
</evidence>
<feature type="compositionally biased region" description="Basic and acidic residues" evidence="7">
    <location>
        <begin position="1785"/>
        <end position="1794"/>
    </location>
</feature>
<keyword evidence="4" id="KW-0597">Phosphoprotein</keyword>
<dbReference type="PROSITE" id="PS00455">
    <property type="entry name" value="AMP_BINDING"/>
    <property type="match status" value="2"/>
</dbReference>
<evidence type="ECO:0000256" key="7">
    <source>
        <dbReference type="SAM" id="MobiDB-lite"/>
    </source>
</evidence>
<dbReference type="NCBIfam" id="TIGR01733">
    <property type="entry name" value="AA-adenyl-dom"/>
    <property type="match status" value="1"/>
</dbReference>
<name>A0A4P2QQ18_SORCE</name>
<dbReference type="Pfam" id="PF00550">
    <property type="entry name" value="PP-binding"/>
    <property type="match status" value="2"/>
</dbReference>
<organism evidence="9 10">
    <name type="scientific">Sorangium cellulosum</name>
    <name type="common">Polyangium cellulosum</name>
    <dbReference type="NCBI Taxonomy" id="56"/>
    <lineage>
        <taxon>Bacteria</taxon>
        <taxon>Pseudomonadati</taxon>
        <taxon>Myxococcota</taxon>
        <taxon>Polyangia</taxon>
        <taxon>Polyangiales</taxon>
        <taxon>Polyangiaceae</taxon>
        <taxon>Sorangium</taxon>
    </lineage>
</organism>
<dbReference type="SUPFAM" id="SSF56801">
    <property type="entry name" value="Acetyl-CoA synthetase-like"/>
    <property type="match status" value="2"/>
</dbReference>
<dbReference type="CDD" id="cd12114">
    <property type="entry name" value="A_NRPS_TlmIV_like"/>
    <property type="match status" value="1"/>
</dbReference>
<dbReference type="Gene3D" id="3.30.559.30">
    <property type="entry name" value="Nonribosomal peptide synthetase, condensation domain"/>
    <property type="match status" value="1"/>
</dbReference>
<gene>
    <name evidence="9" type="ORF">SOCE836_042020</name>
</gene>
<dbReference type="SMART" id="SM00823">
    <property type="entry name" value="PKS_PP"/>
    <property type="match status" value="2"/>
</dbReference>
<dbReference type="Gene3D" id="2.30.38.10">
    <property type="entry name" value="Luciferase, Domain 3"/>
    <property type="match status" value="1"/>
</dbReference>
<evidence type="ECO:0000256" key="6">
    <source>
        <dbReference type="ARBA" id="ARBA00023098"/>
    </source>
</evidence>
<dbReference type="Pfam" id="PF23024">
    <property type="entry name" value="AMP-dom_DIP2-like"/>
    <property type="match status" value="1"/>
</dbReference>
<dbReference type="InterPro" id="IPR001242">
    <property type="entry name" value="Condensation_dom"/>
</dbReference>
<dbReference type="GO" id="GO:0044550">
    <property type="term" value="P:secondary metabolite biosynthetic process"/>
    <property type="evidence" value="ECO:0007669"/>
    <property type="project" value="UniProtKB-ARBA"/>
</dbReference>
<dbReference type="FunFam" id="1.10.1200.10:FF:000016">
    <property type="entry name" value="Non-ribosomal peptide synthase"/>
    <property type="match status" value="1"/>
</dbReference>
<evidence type="ECO:0000313" key="10">
    <source>
        <dbReference type="Proteomes" id="UP000295497"/>
    </source>
</evidence>
<dbReference type="PROSITE" id="PS00012">
    <property type="entry name" value="PHOSPHOPANTETHEINE"/>
    <property type="match status" value="1"/>
</dbReference>
<dbReference type="GO" id="GO:0006631">
    <property type="term" value="P:fatty acid metabolic process"/>
    <property type="evidence" value="ECO:0007669"/>
    <property type="project" value="UniProtKB-KW"/>
</dbReference>
<dbReference type="GO" id="GO:0003824">
    <property type="term" value="F:catalytic activity"/>
    <property type="evidence" value="ECO:0007669"/>
    <property type="project" value="InterPro"/>
</dbReference>
<dbReference type="FunFam" id="3.40.50.12780:FF:000013">
    <property type="entry name" value="Long-chain-fatty-acid--AMP ligase FadD32"/>
    <property type="match status" value="1"/>
</dbReference>
<dbReference type="Gene3D" id="3.40.50.980">
    <property type="match status" value="2"/>
</dbReference>
<comment type="similarity">
    <text evidence="2">Belongs to the ATP-dependent AMP-binding enzyme family.</text>
</comment>
<feature type="region of interest" description="Disordered" evidence="7">
    <location>
        <begin position="1"/>
        <end position="34"/>
    </location>
</feature>
<feature type="domain" description="Carrier" evidence="8">
    <location>
        <begin position="1701"/>
        <end position="1776"/>
    </location>
</feature>
<dbReference type="GO" id="GO:0072330">
    <property type="term" value="P:monocarboxylic acid biosynthetic process"/>
    <property type="evidence" value="ECO:0007669"/>
    <property type="project" value="UniProtKB-ARBA"/>
</dbReference>
<dbReference type="PROSITE" id="PS50075">
    <property type="entry name" value="CARRIER"/>
    <property type="match status" value="2"/>
</dbReference>
<protein>
    <submittedName>
        <fullName evidence="9">Thioester reductase</fullName>
    </submittedName>
</protein>
<dbReference type="Gene3D" id="3.40.50.12780">
    <property type="entry name" value="N-terminal domain of ligase-like"/>
    <property type="match status" value="1"/>
</dbReference>
<dbReference type="FunFam" id="3.40.50.980:FF:000001">
    <property type="entry name" value="Non-ribosomal peptide synthetase"/>
    <property type="match status" value="1"/>
</dbReference>
<dbReference type="FunFam" id="2.30.38.10:FF:000001">
    <property type="entry name" value="Non-ribosomal peptide synthetase PvdI"/>
    <property type="match status" value="1"/>
</dbReference>
<dbReference type="GO" id="GO:0008610">
    <property type="term" value="P:lipid biosynthetic process"/>
    <property type="evidence" value="ECO:0007669"/>
    <property type="project" value="InterPro"/>
</dbReference>
<dbReference type="InterPro" id="IPR010071">
    <property type="entry name" value="AA_adenyl_dom"/>
</dbReference>
<dbReference type="SUPFAM" id="SSF47336">
    <property type="entry name" value="ACP-like"/>
    <property type="match status" value="2"/>
</dbReference>
<dbReference type="GO" id="GO:0005737">
    <property type="term" value="C:cytoplasm"/>
    <property type="evidence" value="ECO:0007669"/>
    <property type="project" value="TreeGrafter"/>
</dbReference>
<dbReference type="GO" id="GO:0031177">
    <property type="term" value="F:phosphopantetheine binding"/>
    <property type="evidence" value="ECO:0007669"/>
    <property type="project" value="InterPro"/>
</dbReference>
<dbReference type="Proteomes" id="UP000295497">
    <property type="component" value="Chromosome"/>
</dbReference>
<evidence type="ECO:0000256" key="1">
    <source>
        <dbReference type="ARBA" id="ARBA00001957"/>
    </source>
</evidence>
<dbReference type="InterPro" id="IPR009081">
    <property type="entry name" value="PP-bd_ACP"/>
</dbReference>
<dbReference type="InterPro" id="IPR042099">
    <property type="entry name" value="ANL_N_sf"/>
</dbReference>
<dbReference type="InterPro" id="IPR020806">
    <property type="entry name" value="PKS_PP-bd"/>
</dbReference>
<dbReference type="InterPro" id="IPR020845">
    <property type="entry name" value="AMP-binding_CS"/>
</dbReference>
<dbReference type="EMBL" id="CP012672">
    <property type="protein sequence ID" value="AUX32066.1"/>
    <property type="molecule type" value="Genomic_DNA"/>
</dbReference>
<dbReference type="InterPro" id="IPR006162">
    <property type="entry name" value="Ppantetheine_attach_site"/>
</dbReference>
<dbReference type="InterPro" id="IPR040097">
    <property type="entry name" value="FAAL/FAAC"/>
</dbReference>
<dbReference type="FunFam" id="3.30.300.30:FF:000010">
    <property type="entry name" value="Enterobactin synthetase component F"/>
    <property type="match status" value="1"/>
</dbReference>
<dbReference type="Pfam" id="PF13193">
    <property type="entry name" value="AMP-binding_C"/>
    <property type="match status" value="1"/>
</dbReference>
<dbReference type="InterPro" id="IPR023213">
    <property type="entry name" value="CAT-like_dom_sf"/>
</dbReference>
<keyword evidence="5" id="KW-0276">Fatty acid metabolism</keyword>
<dbReference type="Pfam" id="PF00501">
    <property type="entry name" value="AMP-binding"/>
    <property type="match status" value="2"/>
</dbReference>
<dbReference type="Gene3D" id="1.10.1200.10">
    <property type="entry name" value="ACP-like"/>
    <property type="match status" value="2"/>
</dbReference>
<dbReference type="PANTHER" id="PTHR45527:SF1">
    <property type="entry name" value="FATTY ACID SYNTHASE"/>
    <property type="match status" value="1"/>
</dbReference>
<reference evidence="9 10" key="1">
    <citation type="submission" date="2015-09" db="EMBL/GenBank/DDBJ databases">
        <title>Sorangium comparison.</title>
        <authorList>
            <person name="Zaburannyi N."/>
            <person name="Bunk B."/>
            <person name="Overmann J."/>
            <person name="Mueller R."/>
        </authorList>
    </citation>
    <scope>NUCLEOTIDE SEQUENCE [LARGE SCALE GENOMIC DNA]</scope>
    <source>
        <strain evidence="9 10">So ce836</strain>
    </source>
</reference>
<dbReference type="CDD" id="cd05931">
    <property type="entry name" value="FAAL"/>
    <property type="match status" value="1"/>
</dbReference>
<feature type="region of interest" description="Disordered" evidence="7">
    <location>
        <begin position="1771"/>
        <end position="1809"/>
    </location>
</feature>
<comment type="cofactor">
    <cofactor evidence="1">
        <name>pantetheine 4'-phosphate</name>
        <dbReference type="ChEBI" id="CHEBI:47942"/>
    </cofactor>
</comment>